<dbReference type="AlphaFoldDB" id="A0A8H6ITV4"/>
<evidence type="ECO:0000313" key="3">
    <source>
        <dbReference type="Proteomes" id="UP000639643"/>
    </source>
</evidence>
<keyword evidence="2" id="KW-0223">Dioxygenase</keyword>
<dbReference type="PANTHER" id="PTHR34365:SF7">
    <property type="entry name" value="GLYCINE-RICH DOMAIN-CONTAINING PROTEIN 1"/>
    <property type="match status" value="1"/>
</dbReference>
<proteinExistence type="predicted"/>
<name>A0A8H6ITV4_9PEZI</name>
<dbReference type="GO" id="GO:0051213">
    <property type="term" value="F:dioxygenase activity"/>
    <property type="evidence" value="ECO:0007669"/>
    <property type="project" value="UniProtKB-KW"/>
</dbReference>
<keyword evidence="3" id="KW-1185">Reference proteome</keyword>
<keyword evidence="2" id="KW-0560">Oxidoreductase</keyword>
<accession>A0A8H6ITV4</accession>
<evidence type="ECO:0000313" key="2">
    <source>
        <dbReference type="EMBL" id="KAF6797079.1"/>
    </source>
</evidence>
<dbReference type="OrthoDB" id="2684236at2759"/>
<feature type="compositionally biased region" description="Basic and acidic residues" evidence="1">
    <location>
        <begin position="698"/>
        <end position="711"/>
    </location>
</feature>
<dbReference type="Pfam" id="PF07173">
    <property type="entry name" value="GRDP-like"/>
    <property type="match status" value="1"/>
</dbReference>
<organism evidence="2 3">
    <name type="scientific">Colletotrichum musicola</name>
    <dbReference type="NCBI Taxonomy" id="2175873"/>
    <lineage>
        <taxon>Eukaryota</taxon>
        <taxon>Fungi</taxon>
        <taxon>Dikarya</taxon>
        <taxon>Ascomycota</taxon>
        <taxon>Pezizomycotina</taxon>
        <taxon>Sordariomycetes</taxon>
        <taxon>Hypocreomycetidae</taxon>
        <taxon>Glomerellales</taxon>
        <taxon>Glomerellaceae</taxon>
        <taxon>Colletotrichum</taxon>
        <taxon>Colletotrichum orchidearum species complex</taxon>
    </lineage>
</organism>
<dbReference type="InterPro" id="IPR009836">
    <property type="entry name" value="GRDP-like"/>
</dbReference>
<gene>
    <name evidence="2" type="ORF">CMUS01_15795</name>
</gene>
<protein>
    <submittedName>
        <fullName evidence="2">Alpha-ketoglutarate-dependent sulfonate dioxygenase</fullName>
    </submittedName>
</protein>
<comment type="caution">
    <text evidence="2">The sequence shown here is derived from an EMBL/GenBank/DDBJ whole genome shotgun (WGS) entry which is preliminary data.</text>
</comment>
<feature type="region of interest" description="Disordered" evidence="1">
    <location>
        <begin position="1"/>
        <end position="38"/>
    </location>
</feature>
<sequence length="807" mass="88996">MWRKKKEKTQPEQSGPAATGPASNSTTAPPAYGSETTFRPLALPSDLSTSFNTLSLNPTSTPTPDTCLSHLRLLTALQRLKNETGYRSGLWAIHDSRAATANPSPAASNSKAAEASSGPLNEDVLVRLREKRWAVYVARAADRYASWWASFVPDMLLEKDMVDPRPGREDRYEGFTGSRPMVWNADMLPPLDVLMVWHAHMLNPRLYLEDCIRYGRGALWAGGMPWAVVNEAIDNTYAYAVSDDCVSNWSSRTDLSWRNEDDPDIKTIKCPSCNAAVSIPWTTCGQPEGYTGPRYTSPIPPPSPKLTKTRRPGIVGQGLADGQLSHQCACSLTITHEALRAAKFRNDVQASITQDHAIPGTILDLKTGIPKKLKYDDTESDASGAGCPDRLFPARLARRGLIVEVVEMLKPGSAVAPSMMAVRNVMEESFTGRFADSKNLREVMDRHGHKKVTEFRLSLDGRRQTRKMMSRYWENASPLAIDLVGCVMRQGTFTEKMCMINWLHFPTARDLMARLITKYERFIEIVAVAVSTKDKVAVPTIDVDLAWHTHQLSPKAYFDYTVAKMEAFVDHNDKVDEDKLSTAFEWTSKTYQEMYGEVYSECKCWYCETVRVMSLPATKMFGLSKDEKVLESWHASPQGKEAPIHPAQESAHVSSHPAVHTNETTARRAHTRPIRLNYRNRLEETHSKARKRTTKTFKADGGKRMGSRGEDTTPFWGKDIPIEGPYASSMAAAATSAMYPTPPGFVNTGPGSVGSCATGTCGGSGGCGSETLGLCSAGCVGVSLLFLLLRWSGWFGGKAGCTGFAQF</sequence>
<evidence type="ECO:0000256" key="1">
    <source>
        <dbReference type="SAM" id="MobiDB-lite"/>
    </source>
</evidence>
<dbReference type="Proteomes" id="UP000639643">
    <property type="component" value="Unassembled WGS sequence"/>
</dbReference>
<dbReference type="PANTHER" id="PTHR34365">
    <property type="entry name" value="ENOLASE (DUF1399)"/>
    <property type="match status" value="1"/>
</dbReference>
<dbReference type="EMBL" id="WIGM01001444">
    <property type="protein sequence ID" value="KAF6797079.1"/>
    <property type="molecule type" value="Genomic_DNA"/>
</dbReference>
<feature type="region of interest" description="Disordered" evidence="1">
    <location>
        <begin position="633"/>
        <end position="673"/>
    </location>
</feature>
<feature type="region of interest" description="Disordered" evidence="1">
    <location>
        <begin position="698"/>
        <end position="717"/>
    </location>
</feature>
<reference evidence="2" key="1">
    <citation type="journal article" date="2020" name="Phytopathology">
        <title>Genome Sequence Resources of Colletotrichum truncatum, C. plurivorum, C. musicola, and C. sojae: Four Species Pathogenic to Soybean (Glycine max).</title>
        <authorList>
            <person name="Rogerio F."/>
            <person name="Boufleur T.R."/>
            <person name="Ciampi-Guillardi M."/>
            <person name="Sukno S.A."/>
            <person name="Thon M.R."/>
            <person name="Massola Junior N.S."/>
            <person name="Baroncelli R."/>
        </authorList>
    </citation>
    <scope>NUCLEOTIDE SEQUENCE</scope>
    <source>
        <strain evidence="2">LFN0074</strain>
    </source>
</reference>